<gene>
    <name evidence="3" type="ORF">BSCA_0552</name>
</gene>
<dbReference type="InterPro" id="IPR033880">
    <property type="entry name" value="SPFH_YdjI"/>
</dbReference>
<evidence type="ECO:0000313" key="4">
    <source>
        <dbReference type="Proteomes" id="UP000029033"/>
    </source>
</evidence>
<evidence type="ECO:0000256" key="1">
    <source>
        <dbReference type="SAM" id="MobiDB-lite"/>
    </source>
</evidence>
<feature type="compositionally biased region" description="Low complexity" evidence="1">
    <location>
        <begin position="460"/>
        <end position="475"/>
    </location>
</feature>
<dbReference type="GeneID" id="85166695"/>
<dbReference type="eggNOG" id="COG4260">
    <property type="taxonomic scope" value="Bacteria"/>
</dbReference>
<keyword evidence="4" id="KW-1185">Reference proteome</keyword>
<feature type="compositionally biased region" description="Low complexity" evidence="1">
    <location>
        <begin position="392"/>
        <end position="414"/>
    </location>
</feature>
<dbReference type="RefSeq" id="WP_048349662.1">
    <property type="nucleotide sequence ID" value="NZ_CAUPKV010000013.1"/>
</dbReference>
<dbReference type="CDD" id="cd03408">
    <property type="entry name" value="SPFH_like_u1"/>
    <property type="match status" value="1"/>
</dbReference>
<feature type="region of interest" description="Disordered" evidence="1">
    <location>
        <begin position="359"/>
        <end position="417"/>
    </location>
</feature>
<organism evidence="3 4">
    <name type="scientific">Bifidobacterium scardovii</name>
    <dbReference type="NCBI Taxonomy" id="158787"/>
    <lineage>
        <taxon>Bacteria</taxon>
        <taxon>Bacillati</taxon>
        <taxon>Actinomycetota</taxon>
        <taxon>Actinomycetes</taxon>
        <taxon>Bifidobacteriales</taxon>
        <taxon>Bifidobacteriaceae</taxon>
        <taxon>Bifidobacterium</taxon>
    </lineage>
</organism>
<dbReference type="STRING" id="158787.BSCA_0552"/>
<name>A0A087DJ21_9BIFI</name>
<evidence type="ECO:0000313" key="3">
    <source>
        <dbReference type="EMBL" id="KFI95521.1"/>
    </source>
</evidence>
<evidence type="ECO:0000259" key="2">
    <source>
        <dbReference type="Pfam" id="PF13421"/>
    </source>
</evidence>
<dbReference type="OrthoDB" id="9764015at2"/>
<feature type="compositionally biased region" description="Low complexity" evidence="1">
    <location>
        <begin position="501"/>
        <end position="523"/>
    </location>
</feature>
<proteinExistence type="predicted"/>
<reference evidence="3 4" key="1">
    <citation type="submission" date="2014-03" db="EMBL/GenBank/DDBJ databases">
        <title>Genomics of Bifidobacteria.</title>
        <authorList>
            <person name="Ventura M."/>
            <person name="Milani C."/>
            <person name="Lugli G.A."/>
        </authorList>
    </citation>
    <scope>NUCLEOTIDE SEQUENCE [LARGE SCALE GENOMIC DNA]</scope>
    <source>
        <strain evidence="3 4">LMG 21589</strain>
    </source>
</reference>
<dbReference type="Pfam" id="PF13421">
    <property type="entry name" value="Band_7_1"/>
    <property type="match status" value="1"/>
</dbReference>
<feature type="region of interest" description="Disordered" evidence="1">
    <location>
        <begin position="460"/>
        <end position="523"/>
    </location>
</feature>
<comment type="caution">
    <text evidence="3">The sequence shown here is derived from an EMBL/GenBank/DDBJ whole genome shotgun (WGS) entry which is preliminary data.</text>
</comment>
<dbReference type="Proteomes" id="UP000029033">
    <property type="component" value="Unassembled WGS sequence"/>
</dbReference>
<sequence>MPLHLIDVVRYSGGDTTNILAWKEPNTTLKPGTKLEVMPHQLAIFIKSGRVAEMYREGRHEVAGQSTPFLTGVTKMFTGGVDPYSAILYFINKPDQIGIQWGTADPIQIPVPGTVSARSGGLSLPAGAHGRYSVTLDYEKSDDPQVVERNMQRVEAFFEQFVSGHDVVTRKDVSRLISQRANSVIRTMIAQAFIKLNIPINQIDASTAQIGDVIAKQLEVNGVFKEFEERYGLKLLDFTLDAISIDKSSAAYLTYSKLANRVEERAATAESKLYDDQLDAQGAMAHTDAAAYDQQQRGYTYQQARTMDVLQAAAENTGTGSDLMNGAIGLGVGLHAGGAIVNGLGAALASTGTPDFASLVTPPISGPNAGAAPTGQPAEAAPTGSGAAPDGAETPAPAASEASAPADAAVAAPTGTDQESLAQAAAQFVAAHGGQQLDPDQVQAAIQAYLAQQGAAQQGSGTEQAGAAGQSGADQRPTVPLASPNTTLDPAERLTVPLPSPDAASASSASAAQSAPAAPAADPVESLGKLKQLHDLGLITDEQFTAKQQEILSRL</sequence>
<accession>A0A087DJ21</accession>
<feature type="domain" description="SPFH" evidence="2">
    <location>
        <begin position="26"/>
        <end position="110"/>
    </location>
</feature>
<protein>
    <submittedName>
        <fullName evidence="3">Antifreeze protein type I</fullName>
    </submittedName>
</protein>
<dbReference type="EMBL" id="JGZO01000002">
    <property type="protein sequence ID" value="KFI95521.1"/>
    <property type="molecule type" value="Genomic_DNA"/>
</dbReference>
<dbReference type="AlphaFoldDB" id="A0A087DJ21"/>